<gene>
    <name evidence="2" type="ORF">EP13_04325</name>
</gene>
<evidence type="ECO:0000313" key="3">
    <source>
        <dbReference type="Proteomes" id="UP000056090"/>
    </source>
</evidence>
<dbReference type="RefSeq" id="WP_044056179.1">
    <property type="nucleotide sequence ID" value="NZ_CBCSKJ010000001.1"/>
</dbReference>
<keyword evidence="3" id="KW-1185">Reference proteome</keyword>
<evidence type="ECO:0000313" key="2">
    <source>
        <dbReference type="EMBL" id="AIF97984.1"/>
    </source>
</evidence>
<protein>
    <recommendedName>
        <fullName evidence="1">DUF6933 domain-containing protein</fullName>
    </recommendedName>
</protein>
<dbReference type="AlphaFoldDB" id="A0A075NTQ0"/>
<dbReference type="KEGG" id="aal:EP13_04325"/>
<dbReference type="eggNOG" id="ENOG50326IF">
    <property type="taxonomic scope" value="Bacteria"/>
</dbReference>
<dbReference type="Proteomes" id="UP000056090">
    <property type="component" value="Chromosome"/>
</dbReference>
<organism evidence="2 3">
    <name type="scientific">Alteromonas australica</name>
    <dbReference type="NCBI Taxonomy" id="589873"/>
    <lineage>
        <taxon>Bacteria</taxon>
        <taxon>Pseudomonadati</taxon>
        <taxon>Pseudomonadota</taxon>
        <taxon>Gammaproteobacteria</taxon>
        <taxon>Alteromonadales</taxon>
        <taxon>Alteromonadaceae</taxon>
        <taxon>Alteromonas/Salinimonas group</taxon>
        <taxon>Alteromonas</taxon>
    </lineage>
</organism>
<reference evidence="2 3" key="1">
    <citation type="submission" date="2014-06" db="EMBL/GenBank/DDBJ databases">
        <title>Genomes of Alteromonas australica, a world apart.</title>
        <authorList>
            <person name="Gonzaga A."/>
            <person name="Lopez-Perez M."/>
            <person name="Rodriguez-Valera F."/>
        </authorList>
    </citation>
    <scope>NUCLEOTIDE SEQUENCE [LARGE SCALE GENOMIC DNA]</scope>
    <source>
        <strain evidence="2 3">H 17</strain>
    </source>
</reference>
<dbReference type="Pfam" id="PF22016">
    <property type="entry name" value="DUF6933"/>
    <property type="match status" value="1"/>
</dbReference>
<dbReference type="InterPro" id="IPR053864">
    <property type="entry name" value="DUF6933"/>
</dbReference>
<sequence length="190" mass="21499">MILHCTKKLYTKLPESVKIAEPATSAIGTQAHWLNWHANIVTIQRRQCIIAVNDTTRFTLFIPCLTKKDFANLDWHFNDVFINALLKNDMPPELVNVAATNYQPLTFDTICNRSVQGTMNQVAQDVDYGFHYNRASVADICAYRYSADLNHRPCGVKGQKDYIWPDKEMAKLLLKLSTKIAVGAANTSLH</sequence>
<dbReference type="GeneID" id="78254157"/>
<dbReference type="EMBL" id="CP008849">
    <property type="protein sequence ID" value="AIF97984.1"/>
    <property type="molecule type" value="Genomic_DNA"/>
</dbReference>
<evidence type="ECO:0000259" key="1">
    <source>
        <dbReference type="Pfam" id="PF22016"/>
    </source>
</evidence>
<name>A0A075NTQ0_9ALTE</name>
<proteinExistence type="predicted"/>
<feature type="domain" description="DUF6933" evidence="1">
    <location>
        <begin position="2"/>
        <end position="168"/>
    </location>
</feature>
<accession>A0A075NTQ0</accession>